<feature type="region of interest" description="Disordered" evidence="1">
    <location>
        <begin position="139"/>
        <end position="172"/>
    </location>
</feature>
<protein>
    <submittedName>
        <fullName evidence="3">Uncharacterized protein</fullName>
    </submittedName>
</protein>
<feature type="transmembrane region" description="Helical" evidence="2">
    <location>
        <begin position="12"/>
        <end position="32"/>
    </location>
</feature>
<evidence type="ECO:0000313" key="3">
    <source>
        <dbReference type="EMBL" id="ELZ13430.1"/>
    </source>
</evidence>
<dbReference type="STRING" id="1227490.C479_01256"/>
<dbReference type="Proteomes" id="UP000011560">
    <property type="component" value="Unassembled WGS sequence"/>
</dbReference>
<organism evidence="3 4">
    <name type="scientific">Halovivax asiaticus JCM 14624</name>
    <dbReference type="NCBI Taxonomy" id="1227490"/>
    <lineage>
        <taxon>Archaea</taxon>
        <taxon>Methanobacteriati</taxon>
        <taxon>Methanobacteriota</taxon>
        <taxon>Stenosarchaea group</taxon>
        <taxon>Halobacteria</taxon>
        <taxon>Halobacteriales</taxon>
        <taxon>Natrialbaceae</taxon>
        <taxon>Halovivax</taxon>
    </lineage>
</organism>
<accession>M0BR62</accession>
<reference evidence="3 4" key="1">
    <citation type="journal article" date="2014" name="PLoS Genet.">
        <title>Phylogenetically driven sequencing of extremely halophilic archaea reveals strategies for static and dynamic osmo-response.</title>
        <authorList>
            <person name="Becker E.A."/>
            <person name="Seitzer P.M."/>
            <person name="Tritt A."/>
            <person name="Larsen D."/>
            <person name="Krusor M."/>
            <person name="Yao A.I."/>
            <person name="Wu D."/>
            <person name="Madern D."/>
            <person name="Eisen J.A."/>
            <person name="Darling A.E."/>
            <person name="Facciotti M.T."/>
        </authorList>
    </citation>
    <scope>NUCLEOTIDE SEQUENCE [LARGE SCALE GENOMIC DNA]</scope>
    <source>
        <strain evidence="3 4">JCM 14624</strain>
    </source>
</reference>
<dbReference type="AlphaFoldDB" id="M0BR62"/>
<keyword evidence="2" id="KW-0812">Transmembrane</keyword>
<feature type="transmembrane region" description="Helical" evidence="2">
    <location>
        <begin position="98"/>
        <end position="119"/>
    </location>
</feature>
<sequence length="172" mass="18009">MAANDESAGRAIGSRHIGLLVFALMVVLFSLIDGTRPIAIGLLWIVAPVAAFGTLVQVIRGSVSLRSGRGLIFSMWCAAIAMIAIPLGALVVDPDIGSALTFLGFLSALIAAGFARLSVTAPIDVSRELPPEQEFVTEDGQLVPRSVDAPADRDDDEVTGGVVGSEKREHTE</sequence>
<feature type="transmembrane region" description="Helical" evidence="2">
    <location>
        <begin position="71"/>
        <end position="92"/>
    </location>
</feature>
<keyword evidence="4" id="KW-1185">Reference proteome</keyword>
<keyword evidence="2" id="KW-1133">Transmembrane helix</keyword>
<evidence type="ECO:0000256" key="1">
    <source>
        <dbReference type="SAM" id="MobiDB-lite"/>
    </source>
</evidence>
<feature type="transmembrane region" description="Helical" evidence="2">
    <location>
        <begin position="38"/>
        <end position="59"/>
    </location>
</feature>
<dbReference type="RefSeq" id="WP_007696629.1">
    <property type="nucleotide sequence ID" value="NZ_AOIQ01000006.1"/>
</dbReference>
<gene>
    <name evidence="3" type="ORF">C479_01256</name>
</gene>
<proteinExistence type="predicted"/>
<keyword evidence="2" id="KW-0472">Membrane</keyword>
<evidence type="ECO:0000256" key="2">
    <source>
        <dbReference type="SAM" id="Phobius"/>
    </source>
</evidence>
<dbReference type="EMBL" id="AOIQ01000006">
    <property type="protein sequence ID" value="ELZ13430.1"/>
    <property type="molecule type" value="Genomic_DNA"/>
</dbReference>
<dbReference type="OrthoDB" id="374602at2157"/>
<comment type="caution">
    <text evidence="3">The sequence shown here is derived from an EMBL/GenBank/DDBJ whole genome shotgun (WGS) entry which is preliminary data.</text>
</comment>
<evidence type="ECO:0000313" key="4">
    <source>
        <dbReference type="Proteomes" id="UP000011560"/>
    </source>
</evidence>
<name>M0BR62_9EURY</name>